<feature type="transmembrane region" description="Helical" evidence="7">
    <location>
        <begin position="72"/>
        <end position="94"/>
    </location>
</feature>
<dbReference type="InterPro" id="IPR002549">
    <property type="entry name" value="AI-2E-like"/>
</dbReference>
<feature type="transmembrane region" description="Helical" evidence="7">
    <location>
        <begin position="215"/>
        <end position="232"/>
    </location>
</feature>
<reference evidence="8 9" key="1">
    <citation type="journal article" date="2019" name="Nat. Microbiol.">
        <title>Mediterranean grassland soil C-N compound turnover is dependent on rainfall and depth, and is mediated by genomically divergent microorganisms.</title>
        <authorList>
            <person name="Diamond S."/>
            <person name="Andeer P.F."/>
            <person name="Li Z."/>
            <person name="Crits-Christoph A."/>
            <person name="Burstein D."/>
            <person name="Anantharaman K."/>
            <person name="Lane K.R."/>
            <person name="Thomas B.C."/>
            <person name="Pan C."/>
            <person name="Northen T.R."/>
            <person name="Banfield J.F."/>
        </authorList>
    </citation>
    <scope>NUCLEOTIDE SEQUENCE [LARGE SCALE GENOMIC DNA]</scope>
    <source>
        <strain evidence="8">NP_3</strain>
    </source>
</reference>
<evidence type="ECO:0000256" key="6">
    <source>
        <dbReference type="SAM" id="MobiDB-lite"/>
    </source>
</evidence>
<feature type="transmembrane region" description="Helical" evidence="7">
    <location>
        <begin position="7"/>
        <end position="27"/>
    </location>
</feature>
<evidence type="ECO:0000256" key="1">
    <source>
        <dbReference type="ARBA" id="ARBA00004141"/>
    </source>
</evidence>
<protein>
    <submittedName>
        <fullName evidence="8">AI-2E family transporter</fullName>
    </submittedName>
</protein>
<dbReference type="GO" id="GO:0055085">
    <property type="term" value="P:transmembrane transport"/>
    <property type="evidence" value="ECO:0007669"/>
    <property type="project" value="TreeGrafter"/>
</dbReference>
<dbReference type="GO" id="GO:0016020">
    <property type="term" value="C:membrane"/>
    <property type="evidence" value="ECO:0007669"/>
    <property type="project" value="UniProtKB-SubCell"/>
</dbReference>
<feature type="transmembrane region" description="Helical" evidence="7">
    <location>
        <begin position="274"/>
        <end position="293"/>
    </location>
</feature>
<dbReference type="PANTHER" id="PTHR21716:SF62">
    <property type="entry name" value="TRANSPORT PROTEIN YDBI-RELATED"/>
    <property type="match status" value="1"/>
</dbReference>
<keyword evidence="4 7" id="KW-1133">Transmembrane helix</keyword>
<organism evidence="8 9">
    <name type="scientific">Candidatus Segetimicrobium genomatis</name>
    <dbReference type="NCBI Taxonomy" id="2569760"/>
    <lineage>
        <taxon>Bacteria</taxon>
        <taxon>Bacillati</taxon>
        <taxon>Candidatus Sysuimicrobiota</taxon>
        <taxon>Candidatus Sysuimicrobiia</taxon>
        <taxon>Candidatus Sysuimicrobiales</taxon>
        <taxon>Candidatus Segetimicrobiaceae</taxon>
        <taxon>Candidatus Segetimicrobium</taxon>
    </lineage>
</organism>
<evidence type="ECO:0000256" key="2">
    <source>
        <dbReference type="ARBA" id="ARBA00009773"/>
    </source>
</evidence>
<keyword evidence="3 7" id="KW-0812">Transmembrane</keyword>
<evidence type="ECO:0000313" key="9">
    <source>
        <dbReference type="Proteomes" id="UP000318509"/>
    </source>
</evidence>
<gene>
    <name evidence="8" type="ORF">E6H00_02740</name>
</gene>
<dbReference type="PANTHER" id="PTHR21716">
    <property type="entry name" value="TRANSMEMBRANE PROTEIN"/>
    <property type="match status" value="1"/>
</dbReference>
<dbReference type="EMBL" id="VBAK01000060">
    <property type="protein sequence ID" value="TMI92432.1"/>
    <property type="molecule type" value="Genomic_DNA"/>
</dbReference>
<feature type="transmembrane region" description="Helical" evidence="7">
    <location>
        <begin position="305"/>
        <end position="338"/>
    </location>
</feature>
<evidence type="ECO:0000256" key="3">
    <source>
        <dbReference type="ARBA" id="ARBA00022692"/>
    </source>
</evidence>
<proteinExistence type="inferred from homology"/>
<feature type="transmembrane region" description="Helical" evidence="7">
    <location>
        <begin position="238"/>
        <end position="267"/>
    </location>
</feature>
<dbReference type="Proteomes" id="UP000318509">
    <property type="component" value="Unassembled WGS sequence"/>
</dbReference>
<evidence type="ECO:0000256" key="4">
    <source>
        <dbReference type="ARBA" id="ARBA00022989"/>
    </source>
</evidence>
<feature type="region of interest" description="Disordered" evidence="6">
    <location>
        <begin position="351"/>
        <end position="378"/>
    </location>
</feature>
<dbReference type="Pfam" id="PF01594">
    <property type="entry name" value="AI-2E_transport"/>
    <property type="match status" value="1"/>
</dbReference>
<evidence type="ECO:0000256" key="5">
    <source>
        <dbReference type="ARBA" id="ARBA00023136"/>
    </source>
</evidence>
<comment type="subcellular location">
    <subcellularLocation>
        <location evidence="1">Membrane</location>
        <topology evidence="1">Multi-pass membrane protein</topology>
    </subcellularLocation>
</comment>
<feature type="transmembrane region" description="Helical" evidence="7">
    <location>
        <begin position="152"/>
        <end position="175"/>
    </location>
</feature>
<accession>A0A537KA86</accession>
<comment type="caution">
    <text evidence="8">The sequence shown here is derived from an EMBL/GenBank/DDBJ whole genome shotgun (WGS) entry which is preliminary data.</text>
</comment>
<sequence>MTQRELIGRTITVLALVILAWLLVWLVREVTEVLILLLVSGILACGLAPLVRLLQRWRIPGGMRFSRGVAIFALYLALFCVFLLILSIILIPAVNETGRFVQQLPQLLTRIRGILAELHGRQPWLPDLAGTLDRLPTMVSNLSRFGPEAANVAFRFLGGLTAVITVLVFTFYMLLEGADIKRGMIALFPPAERPRVGMLLDRIGTKFGGWLRAQLLLSLSVAVPVTAGLFLFRMPYPFLLGIIAGIGELIPMVGPTLGASVAILVALSQQTWQLVGVIVFYVVVLNIEPHILVPRIMSQVIGMSPILTLAALLTGIKLLGILGGLLAVPVAAALQVVVAEIVHEMLPYSVSPPPPLPESARAPAPESQRPARRRPNAR</sequence>
<evidence type="ECO:0000313" key="8">
    <source>
        <dbReference type="EMBL" id="TMI92432.1"/>
    </source>
</evidence>
<keyword evidence="5 7" id="KW-0472">Membrane</keyword>
<feature type="transmembrane region" description="Helical" evidence="7">
    <location>
        <begin position="33"/>
        <end position="51"/>
    </location>
</feature>
<evidence type="ECO:0000256" key="7">
    <source>
        <dbReference type="SAM" id="Phobius"/>
    </source>
</evidence>
<comment type="similarity">
    <text evidence="2">Belongs to the autoinducer-2 exporter (AI-2E) (TC 2.A.86) family.</text>
</comment>
<dbReference type="AlphaFoldDB" id="A0A537KA86"/>
<name>A0A537KA86_9BACT</name>